<dbReference type="OrthoDB" id="3169619at2"/>
<name>A0A5C1YGP2_9MICO</name>
<dbReference type="SUPFAM" id="SSF56634">
    <property type="entry name" value="Heme-dependent catalase-like"/>
    <property type="match status" value="1"/>
</dbReference>
<evidence type="ECO:0000256" key="5">
    <source>
        <dbReference type="ARBA" id="ARBA00023002"/>
    </source>
</evidence>
<evidence type="ECO:0000256" key="1">
    <source>
        <dbReference type="ARBA" id="ARBA00005329"/>
    </source>
</evidence>
<comment type="cofactor">
    <cofactor evidence="9">
        <name>heme</name>
        <dbReference type="ChEBI" id="CHEBI:30413"/>
    </cofactor>
</comment>
<evidence type="ECO:0000256" key="2">
    <source>
        <dbReference type="ARBA" id="ARBA00022559"/>
    </source>
</evidence>
<organism evidence="13 14">
    <name type="scientific">Agromyces intestinalis</name>
    <dbReference type="NCBI Taxonomy" id="2592652"/>
    <lineage>
        <taxon>Bacteria</taxon>
        <taxon>Bacillati</taxon>
        <taxon>Actinomycetota</taxon>
        <taxon>Actinomycetes</taxon>
        <taxon>Micrococcales</taxon>
        <taxon>Microbacteriaceae</taxon>
        <taxon>Agromyces</taxon>
    </lineage>
</organism>
<dbReference type="GO" id="GO:0046872">
    <property type="term" value="F:metal ion binding"/>
    <property type="evidence" value="ECO:0007669"/>
    <property type="project" value="UniProtKB-KW"/>
</dbReference>
<dbReference type="GO" id="GO:0004096">
    <property type="term" value="F:catalase activity"/>
    <property type="evidence" value="ECO:0007669"/>
    <property type="project" value="UniProtKB-EC"/>
</dbReference>
<feature type="active site" evidence="8">
    <location>
        <position position="129"/>
    </location>
</feature>
<reference evidence="13 14" key="1">
    <citation type="submission" date="2019-09" db="EMBL/GenBank/DDBJ databases">
        <title>Genome sequencing of strain KACC 19306.</title>
        <authorList>
            <person name="Heo J."/>
            <person name="Kim S.-J."/>
            <person name="Kim J.-S."/>
            <person name="Hong S.-B."/>
            <person name="Kwon S.-W."/>
        </authorList>
    </citation>
    <scope>NUCLEOTIDE SEQUENCE [LARGE SCALE GENOMIC DNA]</scope>
    <source>
        <strain evidence="13 14">KACC 19306</strain>
    </source>
</reference>
<dbReference type="AlphaFoldDB" id="A0A5C1YGP2"/>
<feature type="domain" description="Catalase core" evidence="12">
    <location>
        <begin position="10"/>
        <end position="394"/>
    </location>
</feature>
<evidence type="ECO:0000256" key="6">
    <source>
        <dbReference type="ARBA" id="ARBA00023004"/>
    </source>
</evidence>
<dbReference type="InterPro" id="IPR020835">
    <property type="entry name" value="Catalase_sf"/>
</dbReference>
<dbReference type="PIRSF" id="PIRSF038928">
    <property type="entry name" value="Catalase_clade1-3"/>
    <property type="match status" value="1"/>
</dbReference>
<dbReference type="Gene3D" id="2.40.180.10">
    <property type="entry name" value="Catalase core domain"/>
    <property type="match status" value="1"/>
</dbReference>
<evidence type="ECO:0000259" key="12">
    <source>
        <dbReference type="SMART" id="SM01060"/>
    </source>
</evidence>
<dbReference type="PANTHER" id="PTHR11465:SF9">
    <property type="entry name" value="CATALASE"/>
    <property type="match status" value="1"/>
</dbReference>
<dbReference type="InterPro" id="IPR002226">
    <property type="entry name" value="Catalase_haem_BS"/>
</dbReference>
<dbReference type="SMART" id="SM01060">
    <property type="entry name" value="Catalase"/>
    <property type="match status" value="1"/>
</dbReference>
<dbReference type="RefSeq" id="WP_149160797.1">
    <property type="nucleotide sequence ID" value="NZ_CP043505.1"/>
</dbReference>
<feature type="compositionally biased region" description="Low complexity" evidence="11">
    <location>
        <begin position="1"/>
        <end position="16"/>
    </location>
</feature>
<dbReference type="GO" id="GO:0042542">
    <property type="term" value="P:response to hydrogen peroxide"/>
    <property type="evidence" value="ECO:0007669"/>
    <property type="project" value="TreeGrafter"/>
</dbReference>
<accession>A0A5C1YGP2</accession>
<dbReference type="PROSITE" id="PS00437">
    <property type="entry name" value="CATALASE_1"/>
    <property type="match status" value="1"/>
</dbReference>
<evidence type="ECO:0000256" key="3">
    <source>
        <dbReference type="ARBA" id="ARBA00022617"/>
    </source>
</evidence>
<sequence length="512" mass="56616">MSESTPQFTTTQTGTPVASDAHSLTVGADGATVLHDRYLVEKLAQFNRERIPERIVHAKGGGAFGELVITGDVSAYTRAAVFQPGATSETLLRFSSVAGELGSPDTWRDVRGFALKFYTTEGNLDIVGNNTPVFFIRDAIKFPDFIHSQKRLPGSGLRDADMQWDFWTLSPESAHQVTYLMGDRGLPRSWRHVNGYGSHTYQWINAAGERFWVKYHFIARQGVETIEAPEAEAIAGADADFYRRDLYEAIERGEYPTWDVKVQVMPYDDAKTYRFNPFDLTKVWPHADYPLIEVGHFTLNRNPQNHFAEIEQAAFSPANQVPGTDISPDKMLMARVFSYPDAQRYRVGTNYNQLPVNAPHAAPVHNYSQDGAQRHHFNAPTTPVYAPNSFGGPHADPARAAEGSWEHDGELVRAAATLHAEDGDFGQAGTLYREVFDASAKERFLVTLTGQAQAISIDEIRERFFGYWTNVDASLGAALRAAYTAVAAGDTAADVPQQPEAGEPEPDEAHAA</sequence>
<dbReference type="InterPro" id="IPR024708">
    <property type="entry name" value="Catalase_AS"/>
</dbReference>
<evidence type="ECO:0000256" key="4">
    <source>
        <dbReference type="ARBA" id="ARBA00022723"/>
    </source>
</evidence>
<keyword evidence="7 10" id="KW-0376">Hydrogen peroxide</keyword>
<dbReference type="InterPro" id="IPR010582">
    <property type="entry name" value="Catalase_immune_responsive"/>
</dbReference>
<proteinExistence type="inferred from homology"/>
<evidence type="ECO:0000256" key="9">
    <source>
        <dbReference type="PIRSR" id="PIRSR038928-2"/>
    </source>
</evidence>
<evidence type="ECO:0000256" key="7">
    <source>
        <dbReference type="ARBA" id="ARBA00023324"/>
    </source>
</evidence>
<feature type="binding site" description="axial binding residue" evidence="9">
    <location>
        <position position="339"/>
    </location>
    <ligand>
        <name>heme</name>
        <dbReference type="ChEBI" id="CHEBI:30413"/>
    </ligand>
    <ligandPart>
        <name>Fe</name>
        <dbReference type="ChEBI" id="CHEBI:18248"/>
    </ligandPart>
</feature>
<dbReference type="GO" id="GO:0005737">
    <property type="term" value="C:cytoplasm"/>
    <property type="evidence" value="ECO:0007669"/>
    <property type="project" value="TreeGrafter"/>
</dbReference>
<evidence type="ECO:0000256" key="10">
    <source>
        <dbReference type="RuleBase" id="RU000498"/>
    </source>
</evidence>
<evidence type="ECO:0000256" key="8">
    <source>
        <dbReference type="PIRSR" id="PIRSR038928-1"/>
    </source>
</evidence>
<keyword evidence="2 10" id="KW-0575">Peroxidase</keyword>
<feature type="region of interest" description="Disordered" evidence="11">
    <location>
        <begin position="490"/>
        <end position="512"/>
    </location>
</feature>
<dbReference type="EC" id="1.11.1.6" evidence="10"/>
<dbReference type="PROSITE" id="PS00438">
    <property type="entry name" value="CATALASE_2"/>
    <property type="match status" value="1"/>
</dbReference>
<dbReference type="KEGG" id="ail:FLP10_10430"/>
<gene>
    <name evidence="13" type="ORF">FLP10_10430</name>
</gene>
<dbReference type="InterPro" id="IPR011614">
    <property type="entry name" value="Catalase_core"/>
</dbReference>
<dbReference type="GO" id="GO:0020037">
    <property type="term" value="F:heme binding"/>
    <property type="evidence" value="ECO:0007669"/>
    <property type="project" value="InterPro"/>
</dbReference>
<dbReference type="PANTHER" id="PTHR11465">
    <property type="entry name" value="CATALASE"/>
    <property type="match status" value="1"/>
</dbReference>
<dbReference type="Pfam" id="PF00199">
    <property type="entry name" value="Catalase"/>
    <property type="match status" value="1"/>
</dbReference>
<evidence type="ECO:0000256" key="11">
    <source>
        <dbReference type="SAM" id="MobiDB-lite"/>
    </source>
</evidence>
<comment type="catalytic activity">
    <reaction evidence="10">
        <text>2 H2O2 = O2 + 2 H2O</text>
        <dbReference type="Rhea" id="RHEA:20309"/>
        <dbReference type="ChEBI" id="CHEBI:15377"/>
        <dbReference type="ChEBI" id="CHEBI:15379"/>
        <dbReference type="ChEBI" id="CHEBI:16240"/>
        <dbReference type="EC" id="1.11.1.6"/>
    </reaction>
</comment>
<feature type="active site" evidence="8">
    <location>
        <position position="57"/>
    </location>
</feature>
<dbReference type="GO" id="GO:0042744">
    <property type="term" value="P:hydrogen peroxide catabolic process"/>
    <property type="evidence" value="ECO:0007669"/>
    <property type="project" value="UniProtKB-KW"/>
</dbReference>
<keyword evidence="6 9" id="KW-0408">Iron</keyword>
<keyword evidence="4 9" id="KW-0479">Metal-binding</keyword>
<evidence type="ECO:0000313" key="14">
    <source>
        <dbReference type="Proteomes" id="UP000324678"/>
    </source>
</evidence>
<dbReference type="FunFam" id="2.40.180.10:FF:000001">
    <property type="entry name" value="Catalase"/>
    <property type="match status" value="1"/>
</dbReference>
<keyword evidence="14" id="KW-1185">Reference proteome</keyword>
<keyword evidence="3 9" id="KW-0349">Heme</keyword>
<comment type="similarity">
    <text evidence="1 10">Belongs to the catalase family.</text>
</comment>
<dbReference type="PROSITE" id="PS51402">
    <property type="entry name" value="CATALASE_3"/>
    <property type="match status" value="1"/>
</dbReference>
<dbReference type="EMBL" id="CP043505">
    <property type="protein sequence ID" value="QEO14778.1"/>
    <property type="molecule type" value="Genomic_DNA"/>
</dbReference>
<keyword evidence="5 10" id="KW-0560">Oxidoreductase</keyword>
<dbReference type="Pfam" id="PF06628">
    <property type="entry name" value="Catalase-rel"/>
    <property type="match status" value="1"/>
</dbReference>
<evidence type="ECO:0000313" key="13">
    <source>
        <dbReference type="EMBL" id="QEO14778.1"/>
    </source>
</evidence>
<feature type="region of interest" description="Disordered" evidence="11">
    <location>
        <begin position="1"/>
        <end position="21"/>
    </location>
</feature>
<dbReference type="Proteomes" id="UP000324678">
    <property type="component" value="Chromosome"/>
</dbReference>
<dbReference type="PRINTS" id="PR00067">
    <property type="entry name" value="CATALASE"/>
</dbReference>
<protein>
    <recommendedName>
        <fullName evidence="10">Catalase</fullName>
        <ecNumber evidence="10">1.11.1.6</ecNumber>
    </recommendedName>
</protein>
<dbReference type="InterPro" id="IPR024711">
    <property type="entry name" value="Catalase_clade1/3"/>
</dbReference>
<dbReference type="InterPro" id="IPR018028">
    <property type="entry name" value="Catalase"/>
</dbReference>